<keyword evidence="7" id="KW-0695">RNA-directed DNA polymerase</keyword>
<evidence type="ECO:0000256" key="11">
    <source>
        <dbReference type="ARBA" id="ARBA00039658"/>
    </source>
</evidence>
<keyword evidence="17" id="KW-1185">Reference proteome</keyword>
<dbReference type="SUPFAM" id="SSF50630">
    <property type="entry name" value="Acid proteases"/>
    <property type="match status" value="1"/>
</dbReference>
<dbReference type="GO" id="GO:0003677">
    <property type="term" value="F:DNA binding"/>
    <property type="evidence" value="ECO:0007669"/>
    <property type="project" value="UniProtKB-KW"/>
</dbReference>
<evidence type="ECO:0000313" key="17">
    <source>
        <dbReference type="Proteomes" id="UP000018936"/>
    </source>
</evidence>
<dbReference type="Pfam" id="PF02023">
    <property type="entry name" value="SCAN"/>
    <property type="match status" value="1"/>
</dbReference>
<dbReference type="PROSITE" id="PS50175">
    <property type="entry name" value="ASP_PROT_RETROV"/>
    <property type="match status" value="1"/>
</dbReference>
<feature type="domain" description="SCAN box" evidence="14">
    <location>
        <begin position="196"/>
        <end position="272"/>
    </location>
</feature>
<dbReference type="InterPro" id="IPR012337">
    <property type="entry name" value="RNaseH-like_sf"/>
</dbReference>
<dbReference type="Gene3D" id="1.10.340.70">
    <property type="match status" value="1"/>
</dbReference>
<feature type="region of interest" description="Disordered" evidence="12">
    <location>
        <begin position="1019"/>
        <end position="1046"/>
    </location>
</feature>
<dbReference type="GO" id="GO:0004190">
    <property type="term" value="F:aspartic-type endopeptidase activity"/>
    <property type="evidence" value="ECO:0007669"/>
    <property type="project" value="UniProtKB-KW"/>
</dbReference>
<dbReference type="EMBL" id="AZIM01004256">
    <property type="protein sequence ID" value="ETE60980.1"/>
    <property type="molecule type" value="Genomic_DNA"/>
</dbReference>
<dbReference type="InterPro" id="IPR036397">
    <property type="entry name" value="RNaseH_sf"/>
</dbReference>
<dbReference type="Gene3D" id="3.30.420.10">
    <property type="entry name" value="Ribonuclease H-like superfamily/Ribonuclease H"/>
    <property type="match status" value="1"/>
</dbReference>
<dbReference type="Pfam" id="PF24626">
    <property type="entry name" value="SH3_Tf2-1"/>
    <property type="match status" value="1"/>
</dbReference>
<name>V8NFZ1_OPHHA</name>
<evidence type="ECO:0000256" key="7">
    <source>
        <dbReference type="ARBA" id="ARBA00022918"/>
    </source>
</evidence>
<evidence type="ECO:0000259" key="15">
    <source>
        <dbReference type="PROSITE" id="PS50994"/>
    </source>
</evidence>
<dbReference type="InterPro" id="IPR018061">
    <property type="entry name" value="Retropepsins"/>
</dbReference>
<feature type="compositionally biased region" description="Basic and acidic residues" evidence="12">
    <location>
        <begin position="1"/>
        <end position="10"/>
    </location>
</feature>
<dbReference type="InterPro" id="IPR021109">
    <property type="entry name" value="Peptidase_aspartic_dom_sf"/>
</dbReference>
<keyword evidence="5" id="KW-0460">Magnesium</keyword>
<dbReference type="OrthoDB" id="8000983at2759"/>
<feature type="region of interest" description="Disordered" evidence="12">
    <location>
        <begin position="1061"/>
        <end position="1085"/>
    </location>
</feature>
<dbReference type="InterPro" id="IPR003309">
    <property type="entry name" value="SCAN_dom"/>
</dbReference>
<evidence type="ECO:0000256" key="9">
    <source>
        <dbReference type="ARBA" id="ARBA00023125"/>
    </source>
</evidence>
<keyword evidence="8" id="KW-0548">Nucleotidyltransferase</keyword>
<organism evidence="16 17">
    <name type="scientific">Ophiophagus hannah</name>
    <name type="common">King cobra</name>
    <name type="synonym">Naja hannah</name>
    <dbReference type="NCBI Taxonomy" id="8665"/>
    <lineage>
        <taxon>Eukaryota</taxon>
        <taxon>Metazoa</taxon>
        <taxon>Chordata</taxon>
        <taxon>Craniata</taxon>
        <taxon>Vertebrata</taxon>
        <taxon>Euteleostomi</taxon>
        <taxon>Lepidosauria</taxon>
        <taxon>Squamata</taxon>
        <taxon>Bifurcata</taxon>
        <taxon>Unidentata</taxon>
        <taxon>Episquamata</taxon>
        <taxon>Toxicofera</taxon>
        <taxon>Serpentes</taxon>
        <taxon>Colubroidea</taxon>
        <taxon>Elapidae</taxon>
        <taxon>Elapinae</taxon>
        <taxon>Ophiophagus</taxon>
    </lineage>
</organism>
<evidence type="ECO:0000256" key="10">
    <source>
        <dbReference type="ARBA" id="ARBA00023172"/>
    </source>
</evidence>
<comment type="caution">
    <text evidence="16">The sequence shown here is derived from an EMBL/GenBank/DDBJ whole genome shotgun (WGS) entry which is preliminary data.</text>
</comment>
<feature type="domain" description="Integrase catalytic" evidence="15">
    <location>
        <begin position="695"/>
        <end position="853"/>
    </location>
</feature>
<keyword evidence="2" id="KW-0479">Metal-binding</keyword>
<dbReference type="FunFam" id="3.30.420.10:FF:000032">
    <property type="entry name" value="Retrovirus-related Pol polyprotein from transposon 297-like Protein"/>
    <property type="match status" value="1"/>
</dbReference>
<evidence type="ECO:0000256" key="12">
    <source>
        <dbReference type="SAM" id="MobiDB-lite"/>
    </source>
</evidence>
<keyword evidence="10" id="KW-0233">DNA recombination</keyword>
<accession>V8NFZ1</accession>
<dbReference type="GO" id="GO:0046872">
    <property type="term" value="F:metal ion binding"/>
    <property type="evidence" value="ECO:0007669"/>
    <property type="project" value="UniProtKB-KW"/>
</dbReference>
<evidence type="ECO:0000313" key="16">
    <source>
        <dbReference type="EMBL" id="ETE60980.1"/>
    </source>
</evidence>
<dbReference type="GO" id="GO:0003887">
    <property type="term" value="F:DNA-directed DNA polymerase activity"/>
    <property type="evidence" value="ECO:0007669"/>
    <property type="project" value="UniProtKB-KW"/>
</dbReference>
<dbReference type="Gene3D" id="1.10.4020.10">
    <property type="entry name" value="DNA breaking-rejoining enzymes"/>
    <property type="match status" value="1"/>
</dbReference>
<keyword evidence="6" id="KW-0229">DNA integration</keyword>
<evidence type="ECO:0000256" key="5">
    <source>
        <dbReference type="ARBA" id="ARBA00022842"/>
    </source>
</evidence>
<feature type="non-terminal residue" evidence="16">
    <location>
        <position position="1"/>
    </location>
</feature>
<dbReference type="InterPro" id="IPR001995">
    <property type="entry name" value="Peptidase_A2_cat"/>
</dbReference>
<proteinExistence type="predicted"/>
<reference evidence="16 17" key="1">
    <citation type="journal article" date="2013" name="Proc. Natl. Acad. Sci. U.S.A.">
        <title>The king cobra genome reveals dynamic gene evolution and adaptation in the snake venom system.</title>
        <authorList>
            <person name="Vonk F.J."/>
            <person name="Casewell N.R."/>
            <person name="Henkel C.V."/>
            <person name="Heimberg A.M."/>
            <person name="Jansen H.J."/>
            <person name="McCleary R.J."/>
            <person name="Kerkkamp H.M."/>
            <person name="Vos R.A."/>
            <person name="Guerreiro I."/>
            <person name="Calvete J.J."/>
            <person name="Wuster W."/>
            <person name="Woods A.E."/>
            <person name="Logan J.M."/>
            <person name="Harrison R.A."/>
            <person name="Castoe T.A."/>
            <person name="de Koning A.P."/>
            <person name="Pollock D.D."/>
            <person name="Yandell M."/>
            <person name="Calderon D."/>
            <person name="Renjifo C."/>
            <person name="Currier R.B."/>
            <person name="Salgado D."/>
            <person name="Pla D."/>
            <person name="Sanz L."/>
            <person name="Hyder A.S."/>
            <person name="Ribeiro J.M."/>
            <person name="Arntzen J.W."/>
            <person name="van den Thillart G.E."/>
            <person name="Boetzer M."/>
            <person name="Pirovano W."/>
            <person name="Dirks R.P."/>
            <person name="Spaink H.P."/>
            <person name="Duboule D."/>
            <person name="McGlinn E."/>
            <person name="Kini R.M."/>
            <person name="Richardson M.K."/>
        </authorList>
    </citation>
    <scope>NUCLEOTIDE SEQUENCE</scope>
    <source>
        <tissue evidence="16">Blood</tissue>
    </source>
</reference>
<dbReference type="InterPro" id="IPR056924">
    <property type="entry name" value="SH3_Tf2-1"/>
</dbReference>
<dbReference type="InterPro" id="IPR050951">
    <property type="entry name" value="Retrovirus_Pol_polyprotein"/>
</dbReference>
<keyword evidence="1" id="KW-0645">Protease</keyword>
<dbReference type="Proteomes" id="UP000018936">
    <property type="component" value="Unassembled WGS sequence"/>
</dbReference>
<dbReference type="SMART" id="SM00431">
    <property type="entry name" value="SCAN"/>
    <property type="match status" value="1"/>
</dbReference>
<dbReference type="GO" id="GO:0015074">
    <property type="term" value="P:DNA integration"/>
    <property type="evidence" value="ECO:0007669"/>
    <property type="project" value="UniProtKB-KW"/>
</dbReference>
<dbReference type="CDD" id="cd00303">
    <property type="entry name" value="retropepsin_like"/>
    <property type="match status" value="1"/>
</dbReference>
<dbReference type="Pfam" id="PF00077">
    <property type="entry name" value="RVP"/>
    <property type="match status" value="1"/>
</dbReference>
<dbReference type="Gene3D" id="2.40.70.10">
    <property type="entry name" value="Acid Proteases"/>
    <property type="match status" value="1"/>
</dbReference>
<evidence type="ECO:0000256" key="4">
    <source>
        <dbReference type="ARBA" id="ARBA00022801"/>
    </source>
</evidence>
<dbReference type="GO" id="GO:0006310">
    <property type="term" value="P:DNA recombination"/>
    <property type="evidence" value="ECO:0007669"/>
    <property type="project" value="UniProtKB-KW"/>
</dbReference>
<dbReference type="InterPro" id="IPR038269">
    <property type="entry name" value="SCAN_sf"/>
</dbReference>
<feature type="compositionally biased region" description="Basic and acidic residues" evidence="12">
    <location>
        <begin position="82"/>
        <end position="96"/>
    </location>
</feature>
<dbReference type="PROSITE" id="PS50994">
    <property type="entry name" value="INTEGRASE"/>
    <property type="match status" value="1"/>
</dbReference>
<dbReference type="GO" id="GO:0006508">
    <property type="term" value="P:proteolysis"/>
    <property type="evidence" value="ECO:0007669"/>
    <property type="project" value="UniProtKB-KW"/>
</dbReference>
<dbReference type="InterPro" id="IPR041588">
    <property type="entry name" value="Integrase_H2C2"/>
</dbReference>
<evidence type="ECO:0000256" key="8">
    <source>
        <dbReference type="ARBA" id="ARBA00022932"/>
    </source>
</evidence>
<dbReference type="GO" id="GO:0003964">
    <property type="term" value="F:RNA-directed DNA polymerase activity"/>
    <property type="evidence" value="ECO:0007669"/>
    <property type="project" value="UniProtKB-KW"/>
</dbReference>
<evidence type="ECO:0000259" key="13">
    <source>
        <dbReference type="PROSITE" id="PS50175"/>
    </source>
</evidence>
<dbReference type="Pfam" id="PF17921">
    <property type="entry name" value="Integrase_H2C2"/>
    <property type="match status" value="1"/>
</dbReference>
<feature type="domain" description="Peptidase A2" evidence="13">
    <location>
        <begin position="417"/>
        <end position="492"/>
    </location>
</feature>
<evidence type="ECO:0000256" key="6">
    <source>
        <dbReference type="ARBA" id="ARBA00022908"/>
    </source>
</evidence>
<gene>
    <name evidence="16" type="primary">TY3B-G</name>
    <name evidence="16" type="ORF">L345_13272</name>
</gene>
<evidence type="ECO:0000256" key="2">
    <source>
        <dbReference type="ARBA" id="ARBA00022723"/>
    </source>
</evidence>
<feature type="compositionally biased region" description="Basic residues" evidence="12">
    <location>
        <begin position="533"/>
        <end position="549"/>
    </location>
</feature>
<feature type="region of interest" description="Disordered" evidence="12">
    <location>
        <begin position="1"/>
        <end position="42"/>
    </location>
</feature>
<keyword evidence="4" id="KW-0378">Hydrolase</keyword>
<keyword evidence="8" id="KW-0239">DNA-directed DNA polymerase</keyword>
<dbReference type="FunFam" id="1.10.340.70:FF:000001">
    <property type="entry name" value="Retrovirus-related Pol polyprotein from transposon gypsy-like Protein"/>
    <property type="match status" value="1"/>
</dbReference>
<dbReference type="GO" id="GO:0004519">
    <property type="term" value="F:endonuclease activity"/>
    <property type="evidence" value="ECO:0007669"/>
    <property type="project" value="UniProtKB-KW"/>
</dbReference>
<dbReference type="PANTHER" id="PTHR37984">
    <property type="entry name" value="PROTEIN CBG26694"/>
    <property type="match status" value="1"/>
</dbReference>
<keyword evidence="9" id="KW-0238">DNA-binding</keyword>
<keyword evidence="8" id="KW-0808">Transferase</keyword>
<dbReference type="InterPro" id="IPR001584">
    <property type="entry name" value="Integrase_cat-core"/>
</dbReference>
<dbReference type="SUPFAM" id="SSF53098">
    <property type="entry name" value="Ribonuclease H-like"/>
    <property type="match status" value="1"/>
</dbReference>
<sequence length="1085" mass="123296">MSENMDREDVAVNSNQDDIASDEPTQAPLLKESAPEDQATGKVDPITAILQALMYQKQALDDAEQYWQEQACQDQLERERCAQDEGDHHEQRHQKEMSVSSEICRGDASSLTLPTVPLPKLVKMGENEDVNFHLTKFEATACPWPKEEWVSQLVPCLTGKALKAFKSPSPQESADYKHVQPKIQQQVELHSVVNWQQFRTYQFKEEEGPRKALNQLREFARRWLSLEMRTSQEVFECVVLEQFVNILPEAVQHWVLEHQPNNCNQALELAENYFLAHQTSVSRYPETRKRDNGFPLEKIAGYWLKSSQKVQPTRMTKYHPGGKEGPWATNCMTWSTKGLPKSSTKNDISGQTFMITEDNTKSRRPRVGKPQECFHCHTGGHQTEQCPLATYEVVEEMPGDTVTKLQLTTAVVNGKPLKALLDTGCSQSLIKSVHVSPQMYIPSQQLLILGADGESRPHAVAKVPVEVGGRAFSLHMGVNPTLPYDVILGQDLPNLKELLEANPALITQAQSQMQWLWERLPDPQGTLSETPGKTKKPKAQKKRKKKKKKKEESPCMETQVNNPKERTESKWELPENIGQLQASDPSLRKVLSQIGSLLPGGKKVTQRNDILYVTDKCGSRLVVPMACRSLIMRISHTIPWTGHQEHQHTYARIARVFWWPGMYADTRQFCACCKECQKSEHLKDPKKSPLLPLPMVDIPFRTIAMDIIGPLAKSQRGYRFILVVCDYATSYPEAFALRTDTSQEVASTLIKLFSRIGIPGEIVIDREKNITSQTMNLLYKKLGIKRIKISPYHPQSDGLVERFNQTLKQVLRKFISETGSDWDRWLLVLLFAYWELSQASMEFSPYELLCGPKVRRPLQMVREIWEGKAKSLSRNVSYILQMGDKLDQIRELASDNIRHSQVHKKVYYDQRTNLRVFNPGQRVLLFLPSTASKLLAQWQGPFSVLRRIGPVSYEILMPGHCPSKQTWHINLLKKWVEPASQPGSSLMTCEIPEQVEEDNGVFSTPSEAADQFPSLKKIYSSPRQAKSKPDAGQETSPRSCGLLQAGDEVIQATKKQIWLVPADPMEKPWKPQKAHPKRLPEAQIG</sequence>
<evidence type="ECO:0000256" key="1">
    <source>
        <dbReference type="ARBA" id="ARBA00022670"/>
    </source>
</evidence>
<feature type="region of interest" description="Disordered" evidence="12">
    <location>
        <begin position="82"/>
        <end position="103"/>
    </location>
</feature>
<protein>
    <recommendedName>
        <fullName evidence="11">Gypsy retrotransposon integrase-like protein 1</fullName>
    </recommendedName>
</protein>
<evidence type="ECO:0000256" key="3">
    <source>
        <dbReference type="ARBA" id="ARBA00022750"/>
    </source>
</evidence>
<dbReference type="SUPFAM" id="SSF47353">
    <property type="entry name" value="Retrovirus capsid dimerization domain-like"/>
    <property type="match status" value="1"/>
</dbReference>
<dbReference type="PANTHER" id="PTHR37984:SF15">
    <property type="entry name" value="INTEGRASE CATALYTIC DOMAIN-CONTAINING PROTEIN"/>
    <property type="match status" value="1"/>
</dbReference>
<dbReference type="PROSITE" id="PS50804">
    <property type="entry name" value="SCAN_BOX"/>
    <property type="match status" value="1"/>
</dbReference>
<keyword evidence="3" id="KW-0064">Aspartyl protease</keyword>
<feature type="region of interest" description="Disordered" evidence="12">
    <location>
        <begin position="522"/>
        <end position="569"/>
    </location>
</feature>
<dbReference type="AlphaFoldDB" id="V8NFZ1"/>
<evidence type="ECO:0000259" key="14">
    <source>
        <dbReference type="PROSITE" id="PS50804"/>
    </source>
</evidence>